<gene>
    <name evidence="1" type="ORF">PVAP13_9KG275300</name>
</gene>
<sequence>MEELVVPGAVAAERLRQRITSDGRTVFFPGVVGVAYDGGAKLLFPLVFNDDGGGDGIVSAEDSRRSFSGSGGGVNAVFEDCWALSLLLAAFVGVANPGV</sequence>
<name>A0A8T0NKT2_PANVG</name>
<organism evidence="1 2">
    <name type="scientific">Panicum virgatum</name>
    <name type="common">Blackwell switchgrass</name>
    <dbReference type="NCBI Taxonomy" id="38727"/>
    <lineage>
        <taxon>Eukaryota</taxon>
        <taxon>Viridiplantae</taxon>
        <taxon>Streptophyta</taxon>
        <taxon>Embryophyta</taxon>
        <taxon>Tracheophyta</taxon>
        <taxon>Spermatophyta</taxon>
        <taxon>Magnoliopsida</taxon>
        <taxon>Liliopsida</taxon>
        <taxon>Poales</taxon>
        <taxon>Poaceae</taxon>
        <taxon>PACMAD clade</taxon>
        <taxon>Panicoideae</taxon>
        <taxon>Panicodae</taxon>
        <taxon>Paniceae</taxon>
        <taxon>Panicinae</taxon>
        <taxon>Panicum</taxon>
        <taxon>Panicum sect. Hiantes</taxon>
    </lineage>
</organism>
<protein>
    <submittedName>
        <fullName evidence="1">Uncharacterized protein</fullName>
    </submittedName>
</protein>
<reference evidence="1" key="1">
    <citation type="submission" date="2020-05" db="EMBL/GenBank/DDBJ databases">
        <title>WGS assembly of Panicum virgatum.</title>
        <authorList>
            <person name="Lovell J.T."/>
            <person name="Jenkins J."/>
            <person name="Shu S."/>
            <person name="Juenger T.E."/>
            <person name="Schmutz J."/>
        </authorList>
    </citation>
    <scope>NUCLEOTIDE SEQUENCE</scope>
    <source>
        <strain evidence="1">AP13</strain>
    </source>
</reference>
<proteinExistence type="predicted"/>
<dbReference type="Proteomes" id="UP000823388">
    <property type="component" value="Chromosome 9K"/>
</dbReference>
<comment type="caution">
    <text evidence="1">The sequence shown here is derived from an EMBL/GenBank/DDBJ whole genome shotgun (WGS) entry which is preliminary data.</text>
</comment>
<evidence type="ECO:0000313" key="1">
    <source>
        <dbReference type="EMBL" id="KAG2549980.1"/>
    </source>
</evidence>
<dbReference type="AlphaFoldDB" id="A0A8T0NKT2"/>
<accession>A0A8T0NKT2</accession>
<keyword evidence="2" id="KW-1185">Reference proteome</keyword>
<evidence type="ECO:0000313" key="2">
    <source>
        <dbReference type="Proteomes" id="UP000823388"/>
    </source>
</evidence>
<dbReference type="EMBL" id="CM029053">
    <property type="protein sequence ID" value="KAG2549980.1"/>
    <property type="molecule type" value="Genomic_DNA"/>
</dbReference>